<gene>
    <name evidence="4" type="ORF">ENJ10_12935</name>
</gene>
<dbReference type="Gene3D" id="1.10.150.240">
    <property type="entry name" value="Putative phosphatase, domain 2"/>
    <property type="match status" value="1"/>
</dbReference>
<evidence type="ECO:0000256" key="1">
    <source>
        <dbReference type="ARBA" id="ARBA00022723"/>
    </source>
</evidence>
<dbReference type="InterPro" id="IPR023198">
    <property type="entry name" value="PGP-like_dom2"/>
</dbReference>
<name>A0A7V1LP50_CALAY</name>
<dbReference type="SFLD" id="SFLDS00003">
    <property type="entry name" value="Haloacid_Dehalogenase"/>
    <property type="match status" value="1"/>
</dbReference>
<dbReference type="PANTHER" id="PTHR46470:SF2">
    <property type="entry name" value="GLYCERALDEHYDE 3-PHOSPHATE PHOSPHATASE"/>
    <property type="match status" value="1"/>
</dbReference>
<dbReference type="SFLD" id="SFLDG01129">
    <property type="entry name" value="C1.5:_HAD__Beta-PGM__Phosphata"/>
    <property type="match status" value="1"/>
</dbReference>
<dbReference type="InterPro" id="IPR023214">
    <property type="entry name" value="HAD_sf"/>
</dbReference>
<dbReference type="PANTHER" id="PTHR46470">
    <property type="entry name" value="N-ACYLNEURAMINATE-9-PHOSPHATASE"/>
    <property type="match status" value="1"/>
</dbReference>
<comment type="caution">
    <text evidence="4">The sequence shown here is derived from an EMBL/GenBank/DDBJ whole genome shotgun (WGS) entry which is preliminary data.</text>
</comment>
<dbReference type="AlphaFoldDB" id="A0A7V1LP50"/>
<dbReference type="Proteomes" id="UP000886005">
    <property type="component" value="Unassembled WGS sequence"/>
</dbReference>
<keyword evidence="1" id="KW-0479">Metal-binding</keyword>
<keyword evidence="2 4" id="KW-0378">Hydrolase</keyword>
<organism evidence="4">
    <name type="scientific">Caldithrix abyssi</name>
    <dbReference type="NCBI Taxonomy" id="187145"/>
    <lineage>
        <taxon>Bacteria</taxon>
        <taxon>Pseudomonadati</taxon>
        <taxon>Calditrichota</taxon>
        <taxon>Calditrichia</taxon>
        <taxon>Calditrichales</taxon>
        <taxon>Calditrichaceae</taxon>
        <taxon>Caldithrix</taxon>
    </lineage>
</organism>
<dbReference type="Pfam" id="PF00702">
    <property type="entry name" value="Hydrolase"/>
    <property type="match status" value="1"/>
</dbReference>
<evidence type="ECO:0000313" key="4">
    <source>
        <dbReference type="EMBL" id="HED11589.1"/>
    </source>
</evidence>
<dbReference type="Gene3D" id="3.40.50.1000">
    <property type="entry name" value="HAD superfamily/HAD-like"/>
    <property type="match status" value="1"/>
</dbReference>
<accession>A0A7V1LP50</accession>
<keyword evidence="3" id="KW-0460">Magnesium</keyword>
<dbReference type="EMBL" id="DRLD01000365">
    <property type="protein sequence ID" value="HED11589.1"/>
    <property type="molecule type" value="Genomic_DNA"/>
</dbReference>
<evidence type="ECO:0000256" key="2">
    <source>
        <dbReference type="ARBA" id="ARBA00022801"/>
    </source>
</evidence>
<dbReference type="GO" id="GO:0016791">
    <property type="term" value="F:phosphatase activity"/>
    <property type="evidence" value="ECO:0007669"/>
    <property type="project" value="TreeGrafter"/>
</dbReference>
<proteinExistence type="predicted"/>
<evidence type="ECO:0000256" key="3">
    <source>
        <dbReference type="ARBA" id="ARBA00022842"/>
    </source>
</evidence>
<protein>
    <submittedName>
        <fullName evidence="4">HAD family hydrolase</fullName>
    </submittedName>
</protein>
<dbReference type="GO" id="GO:0046872">
    <property type="term" value="F:metal ion binding"/>
    <property type="evidence" value="ECO:0007669"/>
    <property type="project" value="UniProtKB-KW"/>
</dbReference>
<sequence length="234" mass="27158">MEPIKGIRTLIFDADDTLWKNNFYFVEATEAFIAMWVAAGMEESAARQAFLEFEKKAVRERGYGSENFLYILQGLWERLSPRYPAPPQTMEQIIERFKEHRSNGPVLFEGVKETMTELARRYALYVLTKGRYDEQKGKIIRAGIDKLVRDYFIVPEKDITVYRELLASHTWSSEQVCMVGNSPKSDINPALACGMHAVYIPYEHTWHLDHDAVSDPHHPRLRTLKTFRELTGIL</sequence>
<dbReference type="InterPro" id="IPR036412">
    <property type="entry name" value="HAD-like_sf"/>
</dbReference>
<dbReference type="InterPro" id="IPR051400">
    <property type="entry name" value="HAD-like_hydrolase"/>
</dbReference>
<dbReference type="SUPFAM" id="SSF56784">
    <property type="entry name" value="HAD-like"/>
    <property type="match status" value="1"/>
</dbReference>
<reference evidence="4" key="1">
    <citation type="journal article" date="2020" name="mSystems">
        <title>Genome- and Community-Level Interaction Insights into Carbon Utilization and Element Cycling Functions of Hydrothermarchaeota in Hydrothermal Sediment.</title>
        <authorList>
            <person name="Zhou Z."/>
            <person name="Liu Y."/>
            <person name="Xu W."/>
            <person name="Pan J."/>
            <person name="Luo Z.H."/>
            <person name="Li M."/>
        </authorList>
    </citation>
    <scope>NUCLEOTIDE SEQUENCE [LARGE SCALE GENOMIC DNA]</scope>
    <source>
        <strain evidence="4">HyVt-456</strain>
    </source>
</reference>